<keyword evidence="2 5" id="KW-0812">Transmembrane</keyword>
<keyword evidence="4 5" id="KW-0472">Membrane</keyword>
<dbReference type="GO" id="GO:0016020">
    <property type="term" value="C:membrane"/>
    <property type="evidence" value="ECO:0007669"/>
    <property type="project" value="UniProtKB-SubCell"/>
</dbReference>
<evidence type="ECO:0000256" key="4">
    <source>
        <dbReference type="ARBA" id="ARBA00023136"/>
    </source>
</evidence>
<dbReference type="Proteomes" id="UP000192578">
    <property type="component" value="Unassembled WGS sequence"/>
</dbReference>
<dbReference type="Pfam" id="PF00001">
    <property type="entry name" value="7tm_1"/>
    <property type="match status" value="1"/>
</dbReference>
<evidence type="ECO:0000313" key="6">
    <source>
        <dbReference type="EMBL" id="OWA52643.1"/>
    </source>
</evidence>
<evidence type="ECO:0000256" key="5">
    <source>
        <dbReference type="SAM" id="Phobius"/>
    </source>
</evidence>
<organism evidence="6 7">
    <name type="scientific">Hypsibius exemplaris</name>
    <name type="common">Freshwater tardigrade</name>
    <dbReference type="NCBI Taxonomy" id="2072580"/>
    <lineage>
        <taxon>Eukaryota</taxon>
        <taxon>Metazoa</taxon>
        <taxon>Ecdysozoa</taxon>
        <taxon>Tardigrada</taxon>
        <taxon>Eutardigrada</taxon>
        <taxon>Parachela</taxon>
        <taxon>Hypsibioidea</taxon>
        <taxon>Hypsibiidae</taxon>
        <taxon>Hypsibius</taxon>
    </lineage>
</organism>
<comment type="caution">
    <text evidence="6">The sequence shown here is derived from an EMBL/GenBank/DDBJ whole genome shotgun (WGS) entry which is preliminary data.</text>
</comment>
<feature type="transmembrane region" description="Helical" evidence="5">
    <location>
        <begin position="40"/>
        <end position="60"/>
    </location>
</feature>
<accession>A0A9X6NH31</accession>
<keyword evidence="3 5" id="KW-1133">Transmembrane helix</keyword>
<dbReference type="Gene3D" id="1.20.1070.10">
    <property type="entry name" value="Rhodopsin 7-helix transmembrane proteins"/>
    <property type="match status" value="1"/>
</dbReference>
<sequence>MYVYWVESSVIYCHRVLIAVSRMWAVIHPISYPNRHSKRLARGLFIGVWVGVHAFMLPFWTRCTTDDLSPTNGSCAWRTPASSSPTPSSVS</sequence>
<dbReference type="OrthoDB" id="10647518at2759"/>
<comment type="subcellular location">
    <subcellularLocation>
        <location evidence="1">Membrane</location>
    </subcellularLocation>
</comment>
<evidence type="ECO:0000313" key="7">
    <source>
        <dbReference type="Proteomes" id="UP000192578"/>
    </source>
</evidence>
<evidence type="ECO:0000256" key="3">
    <source>
        <dbReference type="ARBA" id="ARBA00022989"/>
    </source>
</evidence>
<dbReference type="AlphaFoldDB" id="A0A9X6NH31"/>
<dbReference type="InterPro" id="IPR000276">
    <property type="entry name" value="GPCR_Rhodpsn"/>
</dbReference>
<gene>
    <name evidence="6" type="ORF">BV898_17090</name>
</gene>
<name>A0A9X6NH31_HYPEX</name>
<keyword evidence="7" id="KW-1185">Reference proteome</keyword>
<protein>
    <recommendedName>
        <fullName evidence="8">G-protein coupled receptors family 1 profile domain-containing protein</fullName>
    </recommendedName>
</protein>
<proteinExistence type="predicted"/>
<evidence type="ECO:0000256" key="1">
    <source>
        <dbReference type="ARBA" id="ARBA00004370"/>
    </source>
</evidence>
<dbReference type="GO" id="GO:0004930">
    <property type="term" value="F:G protein-coupled receptor activity"/>
    <property type="evidence" value="ECO:0007669"/>
    <property type="project" value="InterPro"/>
</dbReference>
<evidence type="ECO:0000256" key="2">
    <source>
        <dbReference type="ARBA" id="ARBA00022692"/>
    </source>
</evidence>
<evidence type="ECO:0008006" key="8">
    <source>
        <dbReference type="Google" id="ProtNLM"/>
    </source>
</evidence>
<dbReference type="SUPFAM" id="SSF81321">
    <property type="entry name" value="Family A G protein-coupled receptor-like"/>
    <property type="match status" value="1"/>
</dbReference>
<reference evidence="7" key="1">
    <citation type="submission" date="2017-01" db="EMBL/GenBank/DDBJ databases">
        <title>Comparative genomics of anhydrobiosis in the tardigrade Hypsibius dujardini.</title>
        <authorList>
            <person name="Yoshida Y."/>
            <person name="Koutsovoulos G."/>
            <person name="Laetsch D."/>
            <person name="Stevens L."/>
            <person name="Kumar S."/>
            <person name="Horikawa D."/>
            <person name="Ishino K."/>
            <person name="Komine S."/>
            <person name="Tomita M."/>
            <person name="Blaxter M."/>
            <person name="Arakawa K."/>
        </authorList>
    </citation>
    <scope>NUCLEOTIDE SEQUENCE [LARGE SCALE GENOMIC DNA]</scope>
    <source>
        <strain evidence="7">Z151</strain>
    </source>
</reference>
<dbReference type="EMBL" id="MTYJ01000278">
    <property type="protein sequence ID" value="OWA52643.1"/>
    <property type="molecule type" value="Genomic_DNA"/>
</dbReference>